<dbReference type="RefSeq" id="WP_013916588.1">
    <property type="nucleotide sequence ID" value="NC_015690.1"/>
</dbReference>
<evidence type="ECO:0000256" key="4">
    <source>
        <dbReference type="ARBA" id="ARBA00022989"/>
    </source>
</evidence>
<comment type="subcellular location">
    <subcellularLocation>
        <location evidence="1">Cell membrane</location>
        <topology evidence="1">Multi-pass membrane protein</topology>
    </subcellularLocation>
</comment>
<dbReference type="Proteomes" id="UP000006620">
    <property type="component" value="Chromosome"/>
</dbReference>
<reference evidence="9" key="1">
    <citation type="submission" date="2011-06" db="EMBL/GenBank/DDBJ databases">
        <title>Complete genome sequence of Paenibacillus mucilaginosus KNP414.</title>
        <authorList>
            <person name="Wang J."/>
            <person name="Hu S."/>
            <person name="Hu X."/>
            <person name="Zhang B."/>
            <person name="Dong D."/>
            <person name="Zhang S."/>
            <person name="Zhao K."/>
            <person name="Wu D."/>
        </authorList>
    </citation>
    <scope>NUCLEOTIDE SEQUENCE [LARGE SCALE GENOMIC DNA]</scope>
    <source>
        <strain evidence="9">KNP414</strain>
    </source>
</reference>
<dbReference type="HOGENOM" id="CLU_052461_1_0_9"/>
<feature type="transmembrane region" description="Helical" evidence="6">
    <location>
        <begin position="315"/>
        <end position="335"/>
    </location>
</feature>
<evidence type="ECO:0000256" key="2">
    <source>
        <dbReference type="ARBA" id="ARBA00022475"/>
    </source>
</evidence>
<dbReference type="GO" id="GO:0005886">
    <property type="term" value="C:plasma membrane"/>
    <property type="evidence" value="ECO:0007669"/>
    <property type="project" value="UniProtKB-SubCell"/>
</dbReference>
<reference evidence="8 9" key="2">
    <citation type="journal article" date="2013" name="Genome Announc.">
        <title>Genome Sequence of Growth-Improving Paenibacillus mucilaginosus Strain KNP414.</title>
        <authorList>
            <person name="Lu J.J."/>
            <person name="Wang J.F."/>
            <person name="Hu X.F."/>
        </authorList>
    </citation>
    <scope>NUCLEOTIDE SEQUENCE [LARGE SCALE GENOMIC DNA]</scope>
    <source>
        <strain evidence="8 9">KNP414</strain>
    </source>
</reference>
<organism evidence="8 9">
    <name type="scientific">Paenibacillus mucilaginosus (strain KNP414)</name>
    <dbReference type="NCBI Taxonomy" id="1036673"/>
    <lineage>
        <taxon>Bacteria</taxon>
        <taxon>Bacillati</taxon>
        <taxon>Bacillota</taxon>
        <taxon>Bacilli</taxon>
        <taxon>Bacillales</taxon>
        <taxon>Paenibacillaceae</taxon>
        <taxon>Paenibacillus</taxon>
    </lineage>
</organism>
<evidence type="ECO:0000256" key="3">
    <source>
        <dbReference type="ARBA" id="ARBA00022692"/>
    </source>
</evidence>
<gene>
    <name evidence="8" type="ordered locus">KNP414_02868</name>
</gene>
<dbReference type="PANTHER" id="PTHR34697:SF2">
    <property type="entry name" value="PHOSPHATIDYLGLYCEROL LYSYLTRANSFERASE"/>
    <property type="match status" value="1"/>
</dbReference>
<dbReference type="InterPro" id="IPR051211">
    <property type="entry name" value="PG_lysyltransferase"/>
</dbReference>
<dbReference type="InterPro" id="IPR024320">
    <property type="entry name" value="LPG_synthase_C"/>
</dbReference>
<keyword evidence="2" id="KW-1003">Cell membrane</keyword>
<dbReference type="EMBL" id="CP002869">
    <property type="protein sequence ID" value="AEI41427.1"/>
    <property type="molecule type" value="Genomic_DNA"/>
</dbReference>
<dbReference type="GO" id="GO:0016755">
    <property type="term" value="F:aminoacyltransferase activity"/>
    <property type="evidence" value="ECO:0007669"/>
    <property type="project" value="TreeGrafter"/>
</dbReference>
<evidence type="ECO:0000313" key="8">
    <source>
        <dbReference type="EMBL" id="AEI41427.1"/>
    </source>
</evidence>
<dbReference type="AlphaFoldDB" id="F8FD10"/>
<name>F8FD10_PAEMK</name>
<evidence type="ECO:0000256" key="1">
    <source>
        <dbReference type="ARBA" id="ARBA00004651"/>
    </source>
</evidence>
<evidence type="ECO:0000313" key="9">
    <source>
        <dbReference type="Proteomes" id="UP000006620"/>
    </source>
</evidence>
<dbReference type="PATRIC" id="fig|1036673.3.peg.2621"/>
<evidence type="ECO:0000256" key="5">
    <source>
        <dbReference type="ARBA" id="ARBA00023136"/>
    </source>
</evidence>
<keyword evidence="5 6" id="KW-0472">Membrane</keyword>
<proteinExistence type="predicted"/>
<sequence length="363" mass="40849">MQALHPELSAPSDPRVDYREVRDFIARHGGSTLSHLILLQDKEIYWTQDKQALISYKRMGSHYFVLGDPIGAQDRIGEALKEFKAYCAGRGGRAVFYQVSPQYKHIYEDEGYRFFKLGEEAVLDLASFDLAGKKGSKLRTRKNKFERSGYRFEVQLPPFTGAFLSELEKVSDSWLGKRQEKNYSVGFFTRDYVASHPVAALYAPDGRMVAFATIGGGGEAAQRTIVIDLMRHTADSPHGTMDMLFLSVFFWAKEQGYAKCSMGMAPLAGVGQTPCATSGEKMAKHMYEYGNAFYKFKGLREFKGKFHPDWVPKYLAYQGGILPVLMLQLICLINFGRKLHPSMVFGLFGLLYGNKTKPGELQG</sequence>
<dbReference type="KEGG" id="pms:KNP414_02868"/>
<evidence type="ECO:0000256" key="6">
    <source>
        <dbReference type="SAM" id="Phobius"/>
    </source>
</evidence>
<dbReference type="GO" id="GO:0055091">
    <property type="term" value="P:phospholipid homeostasis"/>
    <property type="evidence" value="ECO:0007669"/>
    <property type="project" value="TreeGrafter"/>
</dbReference>
<feature type="domain" description="Phosphatidylglycerol lysyltransferase C-terminal" evidence="7">
    <location>
        <begin position="23"/>
        <end position="317"/>
    </location>
</feature>
<evidence type="ECO:0000259" key="7">
    <source>
        <dbReference type="Pfam" id="PF09924"/>
    </source>
</evidence>
<dbReference type="PANTHER" id="PTHR34697">
    <property type="entry name" value="PHOSPHATIDYLGLYCEROL LYSYLTRANSFERASE"/>
    <property type="match status" value="1"/>
</dbReference>
<dbReference type="InterPro" id="IPR016181">
    <property type="entry name" value="Acyl_CoA_acyltransferase"/>
</dbReference>
<protein>
    <submittedName>
        <fullName evidence="8">YfiX</fullName>
    </submittedName>
</protein>
<dbReference type="SUPFAM" id="SSF55729">
    <property type="entry name" value="Acyl-CoA N-acyltransferases (Nat)"/>
    <property type="match status" value="1"/>
</dbReference>
<dbReference type="Pfam" id="PF09924">
    <property type="entry name" value="LPG_synthase_C"/>
    <property type="match status" value="1"/>
</dbReference>
<keyword evidence="4 6" id="KW-1133">Transmembrane helix</keyword>
<keyword evidence="3 6" id="KW-0812">Transmembrane</keyword>
<accession>F8FD10</accession>